<keyword evidence="10 13" id="KW-0456">Lyase</keyword>
<evidence type="ECO:0000256" key="7">
    <source>
        <dbReference type="ARBA" id="ARBA00022248"/>
    </source>
</evidence>
<comment type="similarity">
    <text evidence="4 13">Belongs to the serine/threonine dehydratase family.</text>
</comment>
<dbReference type="CDD" id="cd01562">
    <property type="entry name" value="Thr-dehyd"/>
    <property type="match status" value="1"/>
</dbReference>
<dbReference type="GO" id="GO:0000166">
    <property type="term" value="F:nucleotide binding"/>
    <property type="evidence" value="ECO:0007669"/>
    <property type="project" value="UniProtKB-KW"/>
</dbReference>
<feature type="domain" description="Tryptophan synthase beta chain-like PALP" evidence="14">
    <location>
        <begin position="30"/>
        <end position="316"/>
    </location>
</feature>
<dbReference type="GO" id="GO:0006565">
    <property type="term" value="P:L-serine catabolic process"/>
    <property type="evidence" value="ECO:0007669"/>
    <property type="project" value="TreeGrafter"/>
</dbReference>
<dbReference type="KEGG" id="kyr:CVV65_08980"/>
<keyword evidence="8" id="KW-0021">Allosteric enzyme</keyword>
<comment type="cofactor">
    <cofactor evidence="2 13">
        <name>pyridoxal 5'-phosphate</name>
        <dbReference type="ChEBI" id="CHEBI:597326"/>
    </cofactor>
</comment>
<dbReference type="GO" id="GO:0070689">
    <property type="term" value="P:L-threonine catabolic process to propionate"/>
    <property type="evidence" value="ECO:0007669"/>
    <property type="project" value="UniProtKB-UniPathway"/>
</dbReference>
<dbReference type="FunFam" id="3.40.50.1100:FF:000005">
    <property type="entry name" value="Threonine dehydratase catabolic"/>
    <property type="match status" value="1"/>
</dbReference>
<comment type="function">
    <text evidence="11 13">Catalyzes the anaerobic formation of alpha-ketobutyrate and ammonia from threonine in a two-step reaction. The first step involved a dehydration of threonine and a production of enamine intermediates (aminocrotonate), which tautomerizes to its imine form (iminobutyrate). Both intermediates are unstable and short-lived. The second step is the nonenzymatic hydrolysis of the enamine/imine intermediates to form 2-ketobutyrate and free ammonia. In the low water environment of the cell, the second step is accelerated by RidA.</text>
</comment>
<evidence type="ECO:0000256" key="8">
    <source>
        <dbReference type="ARBA" id="ARBA00022533"/>
    </source>
</evidence>
<comment type="catalytic activity">
    <reaction evidence="1 13">
        <text>L-threonine = 2-oxobutanoate + NH4(+)</text>
        <dbReference type="Rhea" id="RHEA:22108"/>
        <dbReference type="ChEBI" id="CHEBI:16763"/>
        <dbReference type="ChEBI" id="CHEBI:28938"/>
        <dbReference type="ChEBI" id="CHEBI:57926"/>
        <dbReference type="EC" id="4.3.1.19"/>
    </reaction>
</comment>
<evidence type="ECO:0000256" key="9">
    <source>
        <dbReference type="ARBA" id="ARBA00022898"/>
    </source>
</evidence>
<dbReference type="EMBL" id="CP024955">
    <property type="protein sequence ID" value="ATY85039.1"/>
    <property type="molecule type" value="Genomic_DNA"/>
</dbReference>
<dbReference type="PANTHER" id="PTHR48078">
    <property type="entry name" value="THREONINE DEHYDRATASE, MITOCHONDRIAL-RELATED"/>
    <property type="match status" value="1"/>
</dbReference>
<evidence type="ECO:0000256" key="3">
    <source>
        <dbReference type="ARBA" id="ARBA00004958"/>
    </source>
</evidence>
<comment type="subunit">
    <text evidence="5 13">In the native structure, TdcB is in a dimeric form, whereas in the TdcB-AMP complex, it exists in a tetrameric form (dimer of dimers).</text>
</comment>
<dbReference type="Proteomes" id="UP000231932">
    <property type="component" value="Chromosome"/>
</dbReference>
<evidence type="ECO:0000256" key="2">
    <source>
        <dbReference type="ARBA" id="ARBA00001933"/>
    </source>
</evidence>
<sequence>MVLKRIGGVPVGDCVTLTDVQEAAVRLAPVIHRFPLQQSQTFSRMSNNQVFLKLENLQKTGAFKIRGAYNKVAKLSPEARDRGIFSASAGNHAQGVALAASRFGAPCTIVMPEGAPEAKITATQGYGSRVELAGATYDDAHLHAKRLCREQGGTFVHAFDDLDVIAGQGTIALEIAEDLPDVDAVVVPVGGGGLIAGIAAALKALRPKTAVYGVQASGAASMALSLREGRRVTLPGVATVADGIAVKSPGELTFDHVKRFVDDVVTVSDDAILRAMYAFLERTKMLVEGAGAVGLAALFEEVLPLRQKKVVLVVSGGNVDIAKLASLHPMDRPSPVGVAKI</sequence>
<dbReference type="GO" id="GO:0004794">
    <property type="term" value="F:threonine deaminase activity"/>
    <property type="evidence" value="ECO:0007669"/>
    <property type="project" value="UniProtKB-EC"/>
</dbReference>
<dbReference type="SUPFAM" id="SSF53686">
    <property type="entry name" value="Tryptophan synthase beta subunit-like PLP-dependent enzymes"/>
    <property type="match status" value="1"/>
</dbReference>
<dbReference type="InterPro" id="IPR001926">
    <property type="entry name" value="TrpB-like_PALP"/>
</dbReference>
<comment type="pathway">
    <text evidence="3 13">Amino-acid degradation; L-threonine degradation via propanoate pathway; propanoate from L-threonine: step 1/4.</text>
</comment>
<dbReference type="GO" id="GO:0030170">
    <property type="term" value="F:pyridoxal phosphate binding"/>
    <property type="evidence" value="ECO:0007669"/>
    <property type="project" value="InterPro"/>
</dbReference>
<gene>
    <name evidence="15" type="ORF">CVV65_08980</name>
</gene>
<dbReference type="PROSITE" id="PS00165">
    <property type="entry name" value="DEHYDRATASE_SER_THR"/>
    <property type="match status" value="1"/>
</dbReference>
<evidence type="ECO:0000256" key="10">
    <source>
        <dbReference type="ARBA" id="ARBA00023239"/>
    </source>
</evidence>
<dbReference type="InterPro" id="IPR000634">
    <property type="entry name" value="Ser/Thr_deHydtase_PyrdxlP-BS"/>
</dbReference>
<keyword evidence="16" id="KW-1185">Reference proteome</keyword>
<accession>A0A2K8N6Q8</accession>
<evidence type="ECO:0000256" key="6">
    <source>
        <dbReference type="ARBA" id="ARBA00012096"/>
    </source>
</evidence>
<evidence type="ECO:0000313" key="16">
    <source>
        <dbReference type="Proteomes" id="UP000231932"/>
    </source>
</evidence>
<dbReference type="OrthoDB" id="9811476at2"/>
<name>A0A2K8N6Q8_9BACL</name>
<evidence type="ECO:0000256" key="12">
    <source>
        <dbReference type="ARBA" id="ARBA00031427"/>
    </source>
</evidence>
<evidence type="ECO:0000313" key="15">
    <source>
        <dbReference type="EMBL" id="ATY85039.1"/>
    </source>
</evidence>
<protein>
    <recommendedName>
        <fullName evidence="7 13">L-threonine dehydratase catabolic TdcB</fullName>
        <ecNumber evidence="6 13">4.3.1.19</ecNumber>
    </recommendedName>
    <alternativeName>
        <fullName evidence="12 13">Threonine deaminase</fullName>
    </alternativeName>
</protein>
<reference evidence="16" key="1">
    <citation type="submission" date="2017-11" db="EMBL/GenBank/DDBJ databases">
        <title>Complete Genome Sequence of Kyrpidia sp. Strain EA-1, a thermophilic, hydrogen-oxidizing Bacterium, isolated from the Azores.</title>
        <authorList>
            <person name="Reiner J.E."/>
            <person name="Lapp C.J."/>
            <person name="Bunk B."/>
            <person name="Gescher J."/>
        </authorList>
    </citation>
    <scope>NUCLEOTIDE SEQUENCE [LARGE SCALE GENOMIC DNA]</scope>
    <source>
        <strain evidence="16">EA-1</strain>
    </source>
</reference>
<dbReference type="PANTHER" id="PTHR48078:SF6">
    <property type="entry name" value="L-THREONINE DEHYDRATASE CATABOLIC TDCB"/>
    <property type="match status" value="1"/>
</dbReference>
<evidence type="ECO:0000256" key="5">
    <source>
        <dbReference type="ARBA" id="ARBA00011447"/>
    </source>
</evidence>
<evidence type="ECO:0000256" key="13">
    <source>
        <dbReference type="RuleBase" id="RU363083"/>
    </source>
</evidence>
<proteinExistence type="inferred from homology"/>
<dbReference type="InterPro" id="IPR050147">
    <property type="entry name" value="Ser/Thr_Dehydratase"/>
</dbReference>
<dbReference type="InterPro" id="IPR036052">
    <property type="entry name" value="TrpB-like_PALP_sf"/>
</dbReference>
<dbReference type="EC" id="4.3.1.19" evidence="6 13"/>
<evidence type="ECO:0000256" key="4">
    <source>
        <dbReference type="ARBA" id="ARBA00010869"/>
    </source>
</evidence>
<dbReference type="AlphaFoldDB" id="A0A2K8N6Q8"/>
<dbReference type="Gene3D" id="3.40.50.1100">
    <property type="match status" value="2"/>
</dbReference>
<dbReference type="NCBIfam" id="TIGR01127">
    <property type="entry name" value="ilvA_1Cterm"/>
    <property type="match status" value="1"/>
</dbReference>
<dbReference type="RefSeq" id="WP_100667837.1">
    <property type="nucleotide sequence ID" value="NZ_CP024955.1"/>
</dbReference>
<keyword evidence="13" id="KW-0547">Nucleotide-binding</keyword>
<dbReference type="FunFam" id="3.40.50.1100:FF:000007">
    <property type="entry name" value="L-threonine dehydratase catabolic TdcB"/>
    <property type="match status" value="1"/>
</dbReference>
<evidence type="ECO:0000256" key="11">
    <source>
        <dbReference type="ARBA" id="ARBA00025527"/>
    </source>
</evidence>
<dbReference type="InterPro" id="IPR005789">
    <property type="entry name" value="Thr_deHydtase_catblc"/>
</dbReference>
<evidence type="ECO:0000259" key="14">
    <source>
        <dbReference type="Pfam" id="PF00291"/>
    </source>
</evidence>
<dbReference type="Pfam" id="PF00291">
    <property type="entry name" value="PALP"/>
    <property type="match status" value="1"/>
</dbReference>
<evidence type="ECO:0000256" key="1">
    <source>
        <dbReference type="ARBA" id="ARBA00001274"/>
    </source>
</evidence>
<organism evidence="15 16">
    <name type="scientific">Kyrpidia spormannii</name>
    <dbReference type="NCBI Taxonomy" id="2055160"/>
    <lineage>
        <taxon>Bacteria</taxon>
        <taxon>Bacillati</taxon>
        <taxon>Bacillota</taxon>
        <taxon>Bacilli</taxon>
        <taxon>Bacillales</taxon>
        <taxon>Alicyclobacillaceae</taxon>
        <taxon>Kyrpidia</taxon>
    </lineage>
</organism>
<dbReference type="UniPathway" id="UPA00052">
    <property type="reaction ID" value="UER00507"/>
</dbReference>
<keyword evidence="9 13" id="KW-0663">Pyridoxal phosphate</keyword>
<dbReference type="GO" id="GO:0009097">
    <property type="term" value="P:isoleucine biosynthetic process"/>
    <property type="evidence" value="ECO:0007669"/>
    <property type="project" value="TreeGrafter"/>
</dbReference>
<dbReference type="GO" id="GO:0003941">
    <property type="term" value="F:L-serine ammonia-lyase activity"/>
    <property type="evidence" value="ECO:0007669"/>
    <property type="project" value="TreeGrafter"/>
</dbReference>